<keyword evidence="3" id="KW-1185">Reference proteome</keyword>
<dbReference type="PANTHER" id="PTHR33677">
    <property type="entry name" value="TRANSCRIPTIONAL REPRESSOR FRMR-RELATED"/>
    <property type="match status" value="1"/>
</dbReference>
<dbReference type="Proteomes" id="UP000244223">
    <property type="component" value="Unassembled WGS sequence"/>
</dbReference>
<dbReference type="EMBL" id="QAON01000015">
    <property type="protein sequence ID" value="PTQ87980.1"/>
    <property type="molecule type" value="Genomic_DNA"/>
</dbReference>
<dbReference type="Gene3D" id="1.20.58.1000">
    <property type="entry name" value="Metal-sensitive repressor, helix protomer"/>
    <property type="match status" value="1"/>
</dbReference>
<comment type="caution">
    <text evidence="2">The sequence shown here is derived from an EMBL/GenBank/DDBJ whole genome shotgun (WGS) entry which is preliminary data.</text>
</comment>
<dbReference type="PANTHER" id="PTHR33677:SF5">
    <property type="entry name" value="TRANSCRIPTIONAL REPRESSOR FRMR"/>
    <property type="match status" value="1"/>
</dbReference>
<organism evidence="2 3">
    <name type="scientific">Agitococcus lubricus</name>
    <dbReference type="NCBI Taxonomy" id="1077255"/>
    <lineage>
        <taxon>Bacteria</taxon>
        <taxon>Pseudomonadati</taxon>
        <taxon>Pseudomonadota</taxon>
        <taxon>Gammaproteobacteria</taxon>
        <taxon>Moraxellales</taxon>
        <taxon>Moraxellaceae</taxon>
        <taxon>Agitococcus</taxon>
    </lineage>
</organism>
<dbReference type="GO" id="GO:0003677">
    <property type="term" value="F:DNA binding"/>
    <property type="evidence" value="ECO:0007669"/>
    <property type="project" value="UniProtKB-KW"/>
</dbReference>
<dbReference type="InterPro" id="IPR038390">
    <property type="entry name" value="Metal_Tscrpt_repr_sf"/>
</dbReference>
<dbReference type="Pfam" id="PF02583">
    <property type="entry name" value="Trns_repr_metal"/>
    <property type="match status" value="1"/>
</dbReference>
<accession>A0A2T5IVN0</accession>
<dbReference type="GO" id="GO:0045892">
    <property type="term" value="P:negative regulation of DNA-templated transcription"/>
    <property type="evidence" value="ECO:0007669"/>
    <property type="project" value="UniProtKB-ARBA"/>
</dbReference>
<protein>
    <submittedName>
        <fullName evidence="2">DNA-binding FrmR family transcriptional regulator</fullName>
    </submittedName>
</protein>
<name>A0A2T5IVN0_9GAMM</name>
<dbReference type="InterPro" id="IPR003735">
    <property type="entry name" value="Metal_Tscrpt_repr"/>
</dbReference>
<dbReference type="AlphaFoldDB" id="A0A2T5IVN0"/>
<dbReference type="OrthoDB" id="9798732at2"/>
<dbReference type="RefSeq" id="WP_107866587.1">
    <property type="nucleotide sequence ID" value="NZ_QAON01000015.1"/>
</dbReference>
<gene>
    <name evidence="2" type="ORF">C8N29_11565</name>
</gene>
<proteinExistence type="inferred from homology"/>
<comment type="similarity">
    <text evidence="1">Belongs to the FrmR/RcnR family.</text>
</comment>
<reference evidence="2 3" key="1">
    <citation type="submission" date="2018-04" db="EMBL/GenBank/DDBJ databases">
        <title>Genomic Encyclopedia of Archaeal and Bacterial Type Strains, Phase II (KMG-II): from individual species to whole genera.</title>
        <authorList>
            <person name="Goeker M."/>
        </authorList>
    </citation>
    <scope>NUCLEOTIDE SEQUENCE [LARGE SCALE GENOMIC DNA]</scope>
    <source>
        <strain evidence="2 3">DSM 5822</strain>
    </source>
</reference>
<keyword evidence="2" id="KW-0238">DNA-binding</keyword>
<evidence type="ECO:0000313" key="3">
    <source>
        <dbReference type="Proteomes" id="UP000244223"/>
    </source>
</evidence>
<dbReference type="GO" id="GO:0046872">
    <property type="term" value="F:metal ion binding"/>
    <property type="evidence" value="ECO:0007669"/>
    <property type="project" value="InterPro"/>
</dbReference>
<evidence type="ECO:0000256" key="1">
    <source>
        <dbReference type="ARBA" id="ARBA00005260"/>
    </source>
</evidence>
<sequence length="90" mass="10334">MNKPENKQQTELLKRLARVEGQIRGIQKLIQQPDADCEKVLQQMTAARRALDKAFFEMLACVIESNVLDEQQGDAAQRMTEVKELLTRYA</sequence>
<evidence type="ECO:0000313" key="2">
    <source>
        <dbReference type="EMBL" id="PTQ87980.1"/>
    </source>
</evidence>